<protein>
    <recommendedName>
        <fullName evidence="3">N-acetyltransferase domain-containing protein</fullName>
    </recommendedName>
</protein>
<dbReference type="RefSeq" id="WP_227260097.1">
    <property type="nucleotide sequence ID" value="NZ_BAAADU010000002.1"/>
</dbReference>
<dbReference type="PANTHER" id="PTHR43877">
    <property type="entry name" value="AMINOALKYLPHOSPHONATE N-ACETYLTRANSFERASE-RELATED-RELATED"/>
    <property type="match status" value="1"/>
</dbReference>
<organism evidence="4 5">
    <name type="scientific">Salarchaeum japonicum</name>
    <dbReference type="NCBI Taxonomy" id="555573"/>
    <lineage>
        <taxon>Archaea</taxon>
        <taxon>Methanobacteriati</taxon>
        <taxon>Methanobacteriota</taxon>
        <taxon>Stenosarchaea group</taxon>
        <taxon>Halobacteria</taxon>
        <taxon>Halobacteriales</taxon>
        <taxon>Halobacteriaceae</taxon>
    </lineage>
</organism>
<dbReference type="CDD" id="cd04301">
    <property type="entry name" value="NAT_SF"/>
    <property type="match status" value="1"/>
</dbReference>
<dbReference type="EMBL" id="BAAADU010000002">
    <property type="protein sequence ID" value="GAA0655774.1"/>
    <property type="molecule type" value="Genomic_DNA"/>
</dbReference>
<reference evidence="4 5" key="1">
    <citation type="journal article" date="2019" name="Int. J. Syst. Evol. Microbiol.">
        <title>The Global Catalogue of Microorganisms (GCM) 10K type strain sequencing project: providing services to taxonomists for standard genome sequencing and annotation.</title>
        <authorList>
            <consortium name="The Broad Institute Genomics Platform"/>
            <consortium name="The Broad Institute Genome Sequencing Center for Infectious Disease"/>
            <person name="Wu L."/>
            <person name="Ma J."/>
        </authorList>
    </citation>
    <scope>NUCLEOTIDE SEQUENCE [LARGE SCALE GENOMIC DNA]</scope>
    <source>
        <strain evidence="4 5">JCM 16327</strain>
    </source>
</reference>
<feature type="domain" description="N-acetyltransferase" evidence="3">
    <location>
        <begin position="3"/>
        <end position="166"/>
    </location>
</feature>
<accession>A0AAV3T3N0</accession>
<evidence type="ECO:0000259" key="3">
    <source>
        <dbReference type="PROSITE" id="PS51186"/>
    </source>
</evidence>
<evidence type="ECO:0000313" key="5">
    <source>
        <dbReference type="Proteomes" id="UP001500194"/>
    </source>
</evidence>
<dbReference type="InterPro" id="IPR050832">
    <property type="entry name" value="Bact_Acetyltransf"/>
</dbReference>
<dbReference type="InterPro" id="IPR000182">
    <property type="entry name" value="GNAT_dom"/>
</dbReference>
<evidence type="ECO:0000313" key="4">
    <source>
        <dbReference type="EMBL" id="GAA0655774.1"/>
    </source>
</evidence>
<dbReference type="Pfam" id="PF00583">
    <property type="entry name" value="Acetyltransf_1"/>
    <property type="match status" value="1"/>
</dbReference>
<dbReference type="AlphaFoldDB" id="A0AAV3T3N0"/>
<dbReference type="GO" id="GO:0016747">
    <property type="term" value="F:acyltransferase activity, transferring groups other than amino-acyl groups"/>
    <property type="evidence" value="ECO:0007669"/>
    <property type="project" value="InterPro"/>
</dbReference>
<sequence length="166" mass="18249">MALTIRRYEPGDREAADAVIEAALRHANAYFEDAPALVDDDRIAEYVESGGEFLVGVLNGDLVATAAFRPPKGVAADLATTDGDTAEVKRMHVHPEHHRRGFGQAMYDELEARARDAGYERFVLSTSARQEPAHAFYRQNGYEQTARTTVTIDGGDLGILVFEKPL</sequence>
<proteinExistence type="predicted"/>
<keyword evidence="2" id="KW-0012">Acyltransferase</keyword>
<name>A0AAV3T3N0_9EURY</name>
<dbReference type="PROSITE" id="PS51186">
    <property type="entry name" value="GNAT"/>
    <property type="match status" value="1"/>
</dbReference>
<dbReference type="Gene3D" id="3.40.630.30">
    <property type="match status" value="1"/>
</dbReference>
<dbReference type="InterPro" id="IPR016181">
    <property type="entry name" value="Acyl_CoA_acyltransferase"/>
</dbReference>
<keyword evidence="1" id="KW-0808">Transferase</keyword>
<gene>
    <name evidence="4" type="ORF">GCM10009019_19500</name>
</gene>
<dbReference type="SUPFAM" id="SSF55729">
    <property type="entry name" value="Acyl-CoA N-acyltransferases (Nat)"/>
    <property type="match status" value="1"/>
</dbReference>
<dbReference type="GeneID" id="68573368"/>
<evidence type="ECO:0000256" key="2">
    <source>
        <dbReference type="ARBA" id="ARBA00023315"/>
    </source>
</evidence>
<comment type="caution">
    <text evidence="4">The sequence shown here is derived from an EMBL/GenBank/DDBJ whole genome shotgun (WGS) entry which is preliminary data.</text>
</comment>
<keyword evidence="5" id="KW-1185">Reference proteome</keyword>
<evidence type="ECO:0000256" key="1">
    <source>
        <dbReference type="ARBA" id="ARBA00022679"/>
    </source>
</evidence>
<dbReference type="Proteomes" id="UP001500194">
    <property type="component" value="Unassembled WGS sequence"/>
</dbReference>